<protein>
    <submittedName>
        <fullName evidence="1">DUF1877 domain-containing protein</fullName>
    </submittedName>
</protein>
<reference evidence="2" key="1">
    <citation type="submission" date="2017-09" db="EMBL/GenBank/DDBJ databases">
        <authorList>
            <person name="Zhang Y."/>
            <person name="Huang X."/>
            <person name="Liu J."/>
            <person name="Lu L."/>
            <person name="Peng K."/>
        </authorList>
    </citation>
    <scope>NUCLEOTIDE SEQUENCE [LARGE SCALE GENOMIC DNA]</scope>
    <source>
        <strain evidence="2">S-XJ-1</strain>
    </source>
</reference>
<dbReference type="AlphaFoldDB" id="A0A2A2WLE4"/>
<dbReference type="OrthoDB" id="3731972at2"/>
<evidence type="ECO:0000313" key="1">
    <source>
        <dbReference type="EMBL" id="PAY21863.1"/>
    </source>
</evidence>
<dbReference type="Gene3D" id="3.40.1760.10">
    <property type="entry name" value="YfbM-like super family"/>
    <property type="match status" value="1"/>
</dbReference>
<organism evidence="1 2">
    <name type="scientific">Dietzia natronolimnaea</name>
    <dbReference type="NCBI Taxonomy" id="161920"/>
    <lineage>
        <taxon>Bacteria</taxon>
        <taxon>Bacillati</taxon>
        <taxon>Actinomycetota</taxon>
        <taxon>Actinomycetes</taxon>
        <taxon>Mycobacteriales</taxon>
        <taxon>Dietziaceae</taxon>
        <taxon>Dietzia</taxon>
    </lineage>
</organism>
<dbReference type="RefSeq" id="WP_095719342.1">
    <property type="nucleotide sequence ID" value="NZ_NTGA01000038.1"/>
</dbReference>
<comment type="caution">
    <text evidence="1">The sequence shown here is derived from an EMBL/GenBank/DDBJ whole genome shotgun (WGS) entry which is preliminary data.</text>
</comment>
<keyword evidence="2" id="KW-1185">Reference proteome</keyword>
<dbReference type="InterPro" id="IPR035944">
    <property type="entry name" value="YfbM-like_sf"/>
</dbReference>
<gene>
    <name evidence="1" type="ORF">CEY15_16500</name>
</gene>
<proteinExistence type="predicted"/>
<accession>A0A2A2WLE4</accession>
<dbReference type="Proteomes" id="UP000218810">
    <property type="component" value="Unassembled WGS sequence"/>
</dbReference>
<sequence length="175" mass="19804">MGIRYYAYAFDADITQSVLSDPRAYISPDPFADAVGLPHGFTMGTTDFQQGPAEEDMLYLDKAWRNLQRMSEPSDPAREPRPADRMFEGEVTPLGGWEAWLPWVRVIPPGDIAAIADDLDAITRADFVPWFTRHNCDSVEEVESETQYVELHLGRARRFLRGLEKSGRGFAYMIG</sequence>
<evidence type="ECO:0000313" key="2">
    <source>
        <dbReference type="Proteomes" id="UP000218810"/>
    </source>
</evidence>
<dbReference type="EMBL" id="NTGA01000038">
    <property type="protein sequence ID" value="PAY21863.1"/>
    <property type="molecule type" value="Genomic_DNA"/>
</dbReference>
<name>A0A2A2WLE4_9ACTN</name>